<name>A0A164KBX7_9NOCA</name>
<dbReference type="PANTHER" id="PTHR43861:SF1">
    <property type="entry name" value="TRANS-ACONITATE 2-METHYLTRANSFERASE"/>
    <property type="match status" value="1"/>
</dbReference>
<protein>
    <recommendedName>
        <fullName evidence="3">Methyltransferase domain-containing protein</fullName>
    </recommendedName>
</protein>
<organism evidence="1 2">
    <name type="scientific">Nocardia terpenica</name>
    <dbReference type="NCBI Taxonomy" id="455432"/>
    <lineage>
        <taxon>Bacteria</taxon>
        <taxon>Bacillati</taxon>
        <taxon>Actinomycetota</taxon>
        <taxon>Actinomycetes</taxon>
        <taxon>Mycobacteriales</taxon>
        <taxon>Nocardiaceae</taxon>
        <taxon>Nocardia</taxon>
    </lineage>
</organism>
<dbReference type="SUPFAM" id="SSF53335">
    <property type="entry name" value="S-adenosyl-L-methionine-dependent methyltransferases"/>
    <property type="match status" value="1"/>
</dbReference>
<dbReference type="STRING" id="455432.AWN90_42450"/>
<reference evidence="1 2" key="1">
    <citation type="submission" date="2016-04" db="EMBL/GenBank/DDBJ databases">
        <authorList>
            <person name="Evans L.H."/>
            <person name="Alamgir A."/>
            <person name="Owens N."/>
            <person name="Weber N.D."/>
            <person name="Virtaneva K."/>
            <person name="Barbian K."/>
            <person name="Babar A."/>
            <person name="Rosenke K."/>
        </authorList>
    </citation>
    <scope>NUCLEOTIDE SEQUENCE [LARGE SCALE GENOMIC DNA]</scope>
    <source>
        <strain evidence="1 2">IFM 0406</strain>
    </source>
</reference>
<keyword evidence="2" id="KW-1185">Reference proteome</keyword>
<dbReference type="CDD" id="cd02440">
    <property type="entry name" value="AdoMet_MTases"/>
    <property type="match status" value="1"/>
</dbReference>
<dbReference type="RefSeq" id="WP_067596281.1">
    <property type="nucleotide sequence ID" value="NZ_JABMCZ010000003.1"/>
</dbReference>
<dbReference type="PANTHER" id="PTHR43861">
    <property type="entry name" value="TRANS-ACONITATE 2-METHYLTRANSFERASE-RELATED"/>
    <property type="match status" value="1"/>
</dbReference>
<gene>
    <name evidence="1" type="ORF">AWN90_42450</name>
</gene>
<dbReference type="OrthoDB" id="9765084at2"/>
<dbReference type="Proteomes" id="UP000076512">
    <property type="component" value="Unassembled WGS sequence"/>
</dbReference>
<accession>A0A164KBX7</accession>
<proteinExistence type="predicted"/>
<dbReference type="InterPro" id="IPR029063">
    <property type="entry name" value="SAM-dependent_MTases_sf"/>
</dbReference>
<evidence type="ECO:0008006" key="3">
    <source>
        <dbReference type="Google" id="ProtNLM"/>
    </source>
</evidence>
<dbReference type="EMBL" id="LWGR01000013">
    <property type="protein sequence ID" value="KZM71242.1"/>
    <property type="molecule type" value="Genomic_DNA"/>
</dbReference>
<evidence type="ECO:0000313" key="2">
    <source>
        <dbReference type="Proteomes" id="UP000076512"/>
    </source>
</evidence>
<dbReference type="AlphaFoldDB" id="A0A164KBX7"/>
<dbReference type="Gene3D" id="3.40.50.150">
    <property type="entry name" value="Vaccinia Virus protein VP39"/>
    <property type="match status" value="1"/>
</dbReference>
<evidence type="ECO:0000313" key="1">
    <source>
        <dbReference type="EMBL" id="KZM71242.1"/>
    </source>
</evidence>
<dbReference type="Pfam" id="PF13489">
    <property type="entry name" value="Methyltransf_23"/>
    <property type="match status" value="1"/>
</dbReference>
<sequence length="231" mass="24655">MAERQLDPSLDAGQAPYLAQQRASQSLVFDQLVKRYAMAYGDRPEQIRAGTWLAEHLGPGARVLDVGCGTGVPTARQLVNAGLQVVGIDISAAMVSAAAAAVPEAVIYNCDVLNLTETGFDGAVAFFSLLMLPRSGIAQALSVLYEAIKPGGYLLISMVEADLDDVPVKFLDTDVRVSGYQRDALCGVVEQAGFGIVDMRVVAYTPAVAQADPEIHLYAFARRPHGDRESE</sequence>
<comment type="caution">
    <text evidence="1">The sequence shown here is derived from an EMBL/GenBank/DDBJ whole genome shotgun (WGS) entry which is preliminary data.</text>
</comment>